<dbReference type="Pfam" id="PF01008">
    <property type="entry name" value="IF-2B"/>
    <property type="match status" value="1"/>
</dbReference>
<feature type="compositionally biased region" description="Low complexity" evidence="10">
    <location>
        <begin position="99"/>
        <end position="109"/>
    </location>
</feature>
<name>A0AA38R928_9PEZI</name>
<dbReference type="GO" id="GO:0005829">
    <property type="term" value="C:cytosol"/>
    <property type="evidence" value="ECO:0007669"/>
    <property type="project" value="UniProtKB-SubCell"/>
</dbReference>
<accession>A0AA38R928</accession>
<evidence type="ECO:0000256" key="4">
    <source>
        <dbReference type="ARBA" id="ARBA00022540"/>
    </source>
</evidence>
<evidence type="ECO:0000313" key="11">
    <source>
        <dbReference type="EMBL" id="KAJ9142567.1"/>
    </source>
</evidence>
<organism evidence="11 12">
    <name type="scientific">Coniochaeta hoffmannii</name>
    <dbReference type="NCBI Taxonomy" id="91930"/>
    <lineage>
        <taxon>Eukaryota</taxon>
        <taxon>Fungi</taxon>
        <taxon>Dikarya</taxon>
        <taxon>Ascomycota</taxon>
        <taxon>Pezizomycotina</taxon>
        <taxon>Sordariomycetes</taxon>
        <taxon>Sordariomycetidae</taxon>
        <taxon>Coniochaetales</taxon>
        <taxon>Coniochaetaceae</taxon>
        <taxon>Coniochaeta</taxon>
    </lineage>
</organism>
<evidence type="ECO:0000256" key="8">
    <source>
        <dbReference type="ARBA" id="ARBA00046432"/>
    </source>
</evidence>
<evidence type="ECO:0000313" key="12">
    <source>
        <dbReference type="Proteomes" id="UP001174691"/>
    </source>
</evidence>
<proteinExistence type="inferred from homology"/>
<dbReference type="PANTHER" id="PTHR10233">
    <property type="entry name" value="TRANSLATION INITIATION FACTOR EIF-2B"/>
    <property type="match status" value="1"/>
</dbReference>
<sequence>MATEAEGAPLPADETSSRATSSTVPAPAETAAAPAPANPPKLSNAELKAKQKAEKAARRAQAKEAKASATPAPTAAAPQQDGSKGGKQPSKGGKHESSTQEQQSAAQRPGQPPRRPSMGGKRPSLVAGGEQDPRAAIPECFSHIPMAKRIPTSQANKDVHPAVLALGQQMATFSVRDSIARLKYMLLAFRKVIESYETPKGNSLSRHFVPHVLNPQIEYLTECRPMSFSMGNAIRLVKAKVNKFDIDTPEDEAKEAMLEMIDNFINERITLAELVIARNAADMIADGDVILTYRHHRLVERALRLARREGKHFEVHVVDDPFDQTGLQLAKVLRSEGVRVYYSPHLGGTHQVGVRRASKVIVGGEAIFANGSLYGAAGTCDLCIAAADAGTPVVALCETINFDRDRVSTDSLTYNEIDPERGSGEAFRLMFDTTREKYLTVVVTEYESETGNSPAQSILAILRKQEDQV</sequence>
<evidence type="ECO:0000256" key="10">
    <source>
        <dbReference type="SAM" id="MobiDB-lite"/>
    </source>
</evidence>
<dbReference type="EMBL" id="JANBVN010000121">
    <property type="protein sequence ID" value="KAJ9142567.1"/>
    <property type="molecule type" value="Genomic_DNA"/>
</dbReference>
<evidence type="ECO:0000256" key="5">
    <source>
        <dbReference type="ARBA" id="ARBA00022917"/>
    </source>
</evidence>
<dbReference type="GO" id="GO:0016740">
    <property type="term" value="F:transferase activity"/>
    <property type="evidence" value="ECO:0007669"/>
    <property type="project" value="UniProtKB-KW"/>
</dbReference>
<comment type="caution">
    <text evidence="11">The sequence shown here is derived from an EMBL/GenBank/DDBJ whole genome shotgun (WGS) entry which is preliminary data.</text>
</comment>
<comment type="subunit">
    <text evidence="8">Component of the translation initiation factor 2B (eIF2B) complex which is a heterodecamer of two sets of five different subunits: alpha, beta, gamma, delta and epsilon. Subunits alpha, beta and delta comprise a regulatory subcomplex and subunits epsilon and gamma comprise a catalytic subcomplex. Within the complex, the hexameric regulatory complex resides at the center, with the two heterodimeric catalytic subcomplexes bound on opposite sides.</text>
</comment>
<dbReference type="AlphaFoldDB" id="A0AA38R928"/>
<keyword evidence="3" id="KW-0963">Cytoplasm</keyword>
<keyword evidence="4" id="KW-0396">Initiation factor</keyword>
<feature type="region of interest" description="Disordered" evidence="10">
    <location>
        <begin position="1"/>
        <end position="133"/>
    </location>
</feature>
<dbReference type="InterPro" id="IPR037171">
    <property type="entry name" value="NagB/RpiA_transferase-like"/>
</dbReference>
<dbReference type="PANTHER" id="PTHR10233:SF14">
    <property type="entry name" value="TRANSLATION INITIATION FACTOR EIF-2B SUBUNIT DELTA"/>
    <property type="match status" value="1"/>
</dbReference>
<evidence type="ECO:0000256" key="3">
    <source>
        <dbReference type="ARBA" id="ARBA00022490"/>
    </source>
</evidence>
<keyword evidence="5" id="KW-0648">Protein biosynthesis</keyword>
<gene>
    <name evidence="11" type="ORF">NKR19_g7169</name>
</gene>
<protein>
    <recommendedName>
        <fullName evidence="6">Translation initiation factor eIF2B subunit delta</fullName>
    </recommendedName>
    <alternativeName>
        <fullName evidence="7">eIF2B GDP-GTP exchange factor subunit delta</fullName>
    </alternativeName>
</protein>
<evidence type="ECO:0000256" key="1">
    <source>
        <dbReference type="ARBA" id="ARBA00004514"/>
    </source>
</evidence>
<dbReference type="Proteomes" id="UP001174691">
    <property type="component" value="Unassembled WGS sequence"/>
</dbReference>
<dbReference type="InterPro" id="IPR000649">
    <property type="entry name" value="IF-2B-related"/>
</dbReference>
<comment type="subcellular location">
    <subcellularLocation>
        <location evidence="1">Cytoplasm</location>
        <location evidence="1">Cytosol</location>
    </subcellularLocation>
</comment>
<evidence type="ECO:0000256" key="9">
    <source>
        <dbReference type="RuleBase" id="RU003814"/>
    </source>
</evidence>
<dbReference type="InterPro" id="IPR042529">
    <property type="entry name" value="IF_2B-like_C"/>
</dbReference>
<feature type="compositionally biased region" description="Basic and acidic residues" evidence="10">
    <location>
        <begin position="47"/>
        <end position="66"/>
    </location>
</feature>
<dbReference type="Gene3D" id="3.40.50.10470">
    <property type="entry name" value="Translation initiation factor eif-2b, domain 2"/>
    <property type="match status" value="1"/>
</dbReference>
<dbReference type="SUPFAM" id="SSF100950">
    <property type="entry name" value="NagB/RpiA/CoA transferase-like"/>
    <property type="match status" value="1"/>
</dbReference>
<reference evidence="11" key="1">
    <citation type="submission" date="2022-07" db="EMBL/GenBank/DDBJ databases">
        <title>Fungi with potential for degradation of polypropylene.</title>
        <authorList>
            <person name="Gostincar C."/>
        </authorList>
    </citation>
    <scope>NUCLEOTIDE SEQUENCE</scope>
    <source>
        <strain evidence="11">EXF-13287</strain>
    </source>
</reference>
<keyword evidence="11" id="KW-0808">Transferase</keyword>
<feature type="compositionally biased region" description="Low complexity" evidence="10">
    <location>
        <begin position="67"/>
        <end position="91"/>
    </location>
</feature>
<evidence type="ECO:0000256" key="7">
    <source>
        <dbReference type="ARBA" id="ARBA00044356"/>
    </source>
</evidence>
<comment type="similarity">
    <text evidence="2 9">Belongs to the eIF-2B alpha/beta/delta subunits family.</text>
</comment>
<dbReference type="GO" id="GO:0003743">
    <property type="term" value="F:translation initiation factor activity"/>
    <property type="evidence" value="ECO:0007669"/>
    <property type="project" value="UniProtKB-KW"/>
</dbReference>
<feature type="compositionally biased region" description="Low complexity" evidence="10">
    <location>
        <begin position="25"/>
        <end position="35"/>
    </location>
</feature>
<evidence type="ECO:0000256" key="6">
    <source>
        <dbReference type="ARBA" id="ARBA00044147"/>
    </source>
</evidence>
<evidence type="ECO:0000256" key="2">
    <source>
        <dbReference type="ARBA" id="ARBA00007251"/>
    </source>
</evidence>
<keyword evidence="12" id="KW-1185">Reference proteome</keyword>